<evidence type="ECO:0000256" key="1">
    <source>
        <dbReference type="SAM" id="MobiDB-lite"/>
    </source>
</evidence>
<proteinExistence type="predicted"/>
<feature type="compositionally biased region" description="Basic and acidic residues" evidence="1">
    <location>
        <begin position="74"/>
        <end position="92"/>
    </location>
</feature>
<dbReference type="Proteomes" id="UP000016568">
    <property type="component" value="Unassembled WGS sequence"/>
</dbReference>
<accession>U3A6K6</accession>
<keyword evidence="3" id="KW-1185">Reference proteome</keyword>
<feature type="region of interest" description="Disordered" evidence="1">
    <location>
        <begin position="35"/>
        <end position="92"/>
    </location>
</feature>
<comment type="caution">
    <text evidence="2">The sequence shown here is derived from an EMBL/GenBank/DDBJ whole genome shotgun (WGS) entry which is preliminary data.</text>
</comment>
<evidence type="ECO:0000313" key="2">
    <source>
        <dbReference type="EMBL" id="GAD50358.1"/>
    </source>
</evidence>
<dbReference type="EMBL" id="BASZ01000008">
    <property type="protein sequence ID" value="GAD50358.1"/>
    <property type="molecule type" value="Genomic_DNA"/>
</dbReference>
<evidence type="ECO:0000313" key="3">
    <source>
        <dbReference type="Proteomes" id="UP000016568"/>
    </source>
</evidence>
<sequence length="92" mass="10174">MKAQQARDPGDEVLVERNDRGERLARCRIAQPQPMLAGRVGDDDMAAVDPGQVGEQRAQRARRDRGGGLKSLRRGVENDRDGGQLRAPDDRL</sequence>
<organism evidence="2 3">
    <name type="scientific">Caenibius tardaugens NBRC 16725</name>
    <dbReference type="NCBI Taxonomy" id="1219035"/>
    <lineage>
        <taxon>Bacteria</taxon>
        <taxon>Pseudomonadati</taxon>
        <taxon>Pseudomonadota</taxon>
        <taxon>Alphaproteobacteria</taxon>
        <taxon>Sphingomonadales</taxon>
        <taxon>Erythrobacteraceae</taxon>
        <taxon>Caenibius</taxon>
    </lineage>
</organism>
<name>U3A6K6_9SPHN</name>
<protein>
    <submittedName>
        <fullName evidence="2">Uncharacterized protein</fullName>
    </submittedName>
</protein>
<dbReference type="AlphaFoldDB" id="U3A6K6"/>
<reference evidence="2 3" key="1">
    <citation type="submission" date="2013-09" db="EMBL/GenBank/DDBJ databases">
        <title>Whole genome shotgun sequence of Novosphingobium tardaugens NBRC 16725.</title>
        <authorList>
            <person name="Isaki S."/>
            <person name="Hosoyama A."/>
            <person name="Tsuchikane K."/>
            <person name="Katsumata H."/>
            <person name="Ando Y."/>
            <person name="Yamazaki S."/>
            <person name="Fujita N."/>
        </authorList>
    </citation>
    <scope>NUCLEOTIDE SEQUENCE [LARGE SCALE GENOMIC DNA]</scope>
    <source>
        <strain evidence="2 3">NBRC 16725</strain>
    </source>
</reference>
<gene>
    <name evidence="2" type="ORF">NT2_08_01460</name>
</gene>